<dbReference type="AlphaFoldDB" id="A0A6B0UGI6"/>
<sequence length="89" mass="10073">MHRTQLASILNLWTTLGQPQPPWRGRSNGVTKNYPKRGSSEGTRHRATKPAALSPQHKGNFPIKTTVSRQTLTLLLHLLKMPPAREKKR</sequence>
<protein>
    <submittedName>
        <fullName evidence="2">Putative secreted protein</fullName>
    </submittedName>
</protein>
<feature type="region of interest" description="Disordered" evidence="1">
    <location>
        <begin position="16"/>
        <end position="62"/>
    </location>
</feature>
<organism evidence="2">
    <name type="scientific">Ixodes ricinus</name>
    <name type="common">Common tick</name>
    <name type="synonym">Acarus ricinus</name>
    <dbReference type="NCBI Taxonomy" id="34613"/>
    <lineage>
        <taxon>Eukaryota</taxon>
        <taxon>Metazoa</taxon>
        <taxon>Ecdysozoa</taxon>
        <taxon>Arthropoda</taxon>
        <taxon>Chelicerata</taxon>
        <taxon>Arachnida</taxon>
        <taxon>Acari</taxon>
        <taxon>Parasitiformes</taxon>
        <taxon>Ixodida</taxon>
        <taxon>Ixodoidea</taxon>
        <taxon>Ixodidae</taxon>
        <taxon>Ixodinae</taxon>
        <taxon>Ixodes</taxon>
    </lineage>
</organism>
<dbReference type="EMBL" id="GIFC01004050">
    <property type="protein sequence ID" value="MXU86133.1"/>
    <property type="molecule type" value="Transcribed_RNA"/>
</dbReference>
<evidence type="ECO:0000256" key="1">
    <source>
        <dbReference type="SAM" id="MobiDB-lite"/>
    </source>
</evidence>
<name>A0A6B0UGI6_IXORI</name>
<proteinExistence type="predicted"/>
<evidence type="ECO:0000313" key="2">
    <source>
        <dbReference type="EMBL" id="MXU86133.1"/>
    </source>
</evidence>
<reference evidence="2" key="1">
    <citation type="submission" date="2019-12" db="EMBL/GenBank/DDBJ databases">
        <title>An insight into the sialome of adult female Ixodes ricinus ticks feeding for 6 days.</title>
        <authorList>
            <person name="Perner J."/>
            <person name="Ribeiro J.M.C."/>
        </authorList>
    </citation>
    <scope>NUCLEOTIDE SEQUENCE</scope>
    <source>
        <strain evidence="2">Semi-engorged</strain>
        <tissue evidence="2">Salivary glands</tissue>
    </source>
</reference>
<accession>A0A6B0UGI6</accession>